<reference evidence="2" key="1">
    <citation type="submission" date="2023-03" db="EMBL/GenBank/DDBJ databases">
        <title>Massive genome expansion in bonnet fungi (Mycena s.s.) driven by repeated elements and novel gene families across ecological guilds.</title>
        <authorList>
            <consortium name="Lawrence Berkeley National Laboratory"/>
            <person name="Harder C.B."/>
            <person name="Miyauchi S."/>
            <person name="Viragh M."/>
            <person name="Kuo A."/>
            <person name="Thoen E."/>
            <person name="Andreopoulos B."/>
            <person name="Lu D."/>
            <person name="Skrede I."/>
            <person name="Drula E."/>
            <person name="Henrissat B."/>
            <person name="Morin E."/>
            <person name="Kohler A."/>
            <person name="Barry K."/>
            <person name="LaButti K."/>
            <person name="Morin E."/>
            <person name="Salamov A."/>
            <person name="Lipzen A."/>
            <person name="Mereny Z."/>
            <person name="Hegedus B."/>
            <person name="Baldrian P."/>
            <person name="Stursova M."/>
            <person name="Weitz H."/>
            <person name="Taylor A."/>
            <person name="Grigoriev I.V."/>
            <person name="Nagy L.G."/>
            <person name="Martin F."/>
            <person name="Kauserud H."/>
        </authorList>
    </citation>
    <scope>NUCLEOTIDE SEQUENCE</scope>
    <source>
        <strain evidence="2">CBHHK067</strain>
    </source>
</reference>
<gene>
    <name evidence="2" type="ORF">B0H17DRAFT_202093</name>
</gene>
<protein>
    <submittedName>
        <fullName evidence="2">Uncharacterized protein</fullName>
    </submittedName>
</protein>
<feature type="region of interest" description="Disordered" evidence="1">
    <location>
        <begin position="169"/>
        <end position="272"/>
    </location>
</feature>
<evidence type="ECO:0000313" key="2">
    <source>
        <dbReference type="EMBL" id="KAJ7670388.1"/>
    </source>
</evidence>
<sequence length="425" mass="46264">MYSGANDTLHRVIDCVTVRSQFLPSFLPKSSCSSDSVDDVAQHAALGRRVRLRGRGRRRHGDADSRALYLCLCLCRRGRGRMAHLAPAVVLVVVQVHVRARSRFRVHVTTKGSEHRRDLAWGAGGRVPVRVDDGEERGVARRPGRRGFDGAGERGGRGDFGCSLLHVHSSGGGRTRARGRGGEEGAADRVRERGGRRAAGRAQAAGEELRERAVGGARARGRRGLRAPDGACGVHGREQAVGRGRGRRARDGARGGAGAPARGRGLRGRWGERDEDPEELAVRRRLCGVGALRDPGRRLGRARVGGRQAPRGVVIPSLIVIQSAGVRELCVCGGRERRVRGAVLHAVLHAVHARRGMGILIQNGASLREPEVRVRRAADAVDCLQQFVRHSVRRRHRAALVLHQRAWVRHRAGTLICSKACRRVR</sequence>
<dbReference type="Proteomes" id="UP001221757">
    <property type="component" value="Unassembled WGS sequence"/>
</dbReference>
<organism evidence="2 3">
    <name type="scientific">Mycena rosella</name>
    <name type="common">Pink bonnet</name>
    <name type="synonym">Agaricus rosellus</name>
    <dbReference type="NCBI Taxonomy" id="1033263"/>
    <lineage>
        <taxon>Eukaryota</taxon>
        <taxon>Fungi</taxon>
        <taxon>Dikarya</taxon>
        <taxon>Basidiomycota</taxon>
        <taxon>Agaricomycotina</taxon>
        <taxon>Agaricomycetes</taxon>
        <taxon>Agaricomycetidae</taxon>
        <taxon>Agaricales</taxon>
        <taxon>Marasmiineae</taxon>
        <taxon>Mycenaceae</taxon>
        <taxon>Mycena</taxon>
    </lineage>
</organism>
<dbReference type="EMBL" id="JARKIE010000181">
    <property type="protein sequence ID" value="KAJ7670388.1"/>
    <property type="molecule type" value="Genomic_DNA"/>
</dbReference>
<accession>A0AAD7CYK8</accession>
<evidence type="ECO:0000313" key="3">
    <source>
        <dbReference type="Proteomes" id="UP001221757"/>
    </source>
</evidence>
<proteinExistence type="predicted"/>
<dbReference type="AlphaFoldDB" id="A0AAD7CYK8"/>
<name>A0AAD7CYK8_MYCRO</name>
<feature type="compositionally biased region" description="Basic and acidic residues" evidence="1">
    <location>
        <begin position="180"/>
        <end position="195"/>
    </location>
</feature>
<keyword evidence="3" id="KW-1185">Reference proteome</keyword>
<evidence type="ECO:0000256" key="1">
    <source>
        <dbReference type="SAM" id="MobiDB-lite"/>
    </source>
</evidence>
<comment type="caution">
    <text evidence="2">The sequence shown here is derived from an EMBL/GenBank/DDBJ whole genome shotgun (WGS) entry which is preliminary data.</text>
</comment>